<reference evidence="7" key="1">
    <citation type="submission" date="2020-10" db="EMBL/GenBank/DDBJ databases">
        <authorList>
            <person name="Han B."/>
            <person name="Lu T."/>
            <person name="Zhao Q."/>
            <person name="Huang X."/>
            <person name="Zhao Y."/>
        </authorList>
    </citation>
    <scope>NUCLEOTIDE SEQUENCE</scope>
</reference>
<dbReference type="SUPFAM" id="SSF56300">
    <property type="entry name" value="Metallo-dependent phosphatases"/>
    <property type="match status" value="1"/>
</dbReference>
<keyword evidence="5" id="KW-0464">Manganese</keyword>
<proteinExistence type="predicted"/>
<feature type="chain" id="PRO_5032463530" description="Calcineurin-like phosphoesterase domain-containing protein" evidence="6">
    <location>
        <begin position="26"/>
        <end position="487"/>
    </location>
</feature>
<name>A0A811S8L0_9POAL</name>
<accession>A0A811S8L0</accession>
<dbReference type="GO" id="GO:0016787">
    <property type="term" value="F:hydrolase activity"/>
    <property type="evidence" value="ECO:0007669"/>
    <property type="project" value="UniProtKB-KW"/>
</dbReference>
<sequence length="487" mass="53609">MATWPNPAVPLLLVAALLAFQDWLSTPSCSGGPPAAHGSGDLRAMMVADLMLLGSDGSFADRHFRDHVMSKFFANSIQRLKPDMIVVLGDISARGSESTEAKWISVIEQFEGILGPYSTLPLHIVLGDKDVGTCANLEGKFVRRRAKHLPGLDSSGCGSFDISNVSFVSLNAVALLCSDNALRFSIEKVMERENHHIQRERVYEAECNPLGCERSENFAEISWRHTNMESGSGPVVLLHFPLHKFDGEVTGVPTFSDAVVSDHSLADSSSKLSGANGRRLYDHLHTLSANSTQYILQALKPRIIFNAHAGSFSVFVHADGTREVTVPAMTWKTRGVPGFVIATFDTKGSVTLRCCWLAREWHVIMTYQSNFTVSNKILFKLLSCDSVAFWSGMHYQITYLLISAAEQQFVKQQHNHNHSLLSQGILALHLQYWRTAHLHPALRTYAGFLVPFSSFAGERKQDCRRLPQPASLGTAVCLGLLAAANAM</sequence>
<keyword evidence="8" id="KW-1185">Reference proteome</keyword>
<dbReference type="InterPro" id="IPR033308">
    <property type="entry name" value="PGAP5/Cdc1/Ted1"/>
</dbReference>
<evidence type="ECO:0008006" key="9">
    <source>
        <dbReference type="Google" id="ProtNLM"/>
    </source>
</evidence>
<evidence type="ECO:0000256" key="3">
    <source>
        <dbReference type="ARBA" id="ARBA00022801"/>
    </source>
</evidence>
<dbReference type="Proteomes" id="UP000604825">
    <property type="component" value="Unassembled WGS sequence"/>
</dbReference>
<evidence type="ECO:0000256" key="6">
    <source>
        <dbReference type="SAM" id="SignalP"/>
    </source>
</evidence>
<gene>
    <name evidence="7" type="ORF">NCGR_LOCUS61276</name>
</gene>
<evidence type="ECO:0000256" key="5">
    <source>
        <dbReference type="ARBA" id="ARBA00023211"/>
    </source>
</evidence>
<dbReference type="EMBL" id="CAJGYO010000018">
    <property type="protein sequence ID" value="CAD6337178.1"/>
    <property type="molecule type" value="Genomic_DNA"/>
</dbReference>
<dbReference type="InterPro" id="IPR029052">
    <property type="entry name" value="Metallo-depent_PP-like"/>
</dbReference>
<protein>
    <recommendedName>
        <fullName evidence="9">Calcineurin-like phosphoesterase domain-containing protein</fullName>
    </recommendedName>
</protein>
<keyword evidence="4" id="KW-0472">Membrane</keyword>
<dbReference type="PANTHER" id="PTHR13315:SF0">
    <property type="entry name" value="METALLOPHOSPHOESTERASE 1"/>
    <property type="match status" value="1"/>
</dbReference>
<evidence type="ECO:0000313" key="7">
    <source>
        <dbReference type="EMBL" id="CAD6337178.1"/>
    </source>
</evidence>
<keyword evidence="2" id="KW-0479">Metal-binding</keyword>
<dbReference type="GO" id="GO:0016020">
    <property type="term" value="C:membrane"/>
    <property type="evidence" value="ECO:0007669"/>
    <property type="project" value="GOC"/>
</dbReference>
<dbReference type="AlphaFoldDB" id="A0A811S8L0"/>
<evidence type="ECO:0000313" key="8">
    <source>
        <dbReference type="Proteomes" id="UP000604825"/>
    </source>
</evidence>
<evidence type="ECO:0000256" key="4">
    <source>
        <dbReference type="ARBA" id="ARBA00023136"/>
    </source>
</evidence>
<evidence type="ECO:0000256" key="2">
    <source>
        <dbReference type="ARBA" id="ARBA00022723"/>
    </source>
</evidence>
<dbReference type="GO" id="GO:0006506">
    <property type="term" value="P:GPI anchor biosynthetic process"/>
    <property type="evidence" value="ECO:0007669"/>
    <property type="project" value="InterPro"/>
</dbReference>
<comment type="caution">
    <text evidence="7">The sequence shown here is derived from an EMBL/GenBank/DDBJ whole genome shotgun (WGS) entry which is preliminary data.</text>
</comment>
<feature type="signal peptide" evidence="6">
    <location>
        <begin position="1"/>
        <end position="25"/>
    </location>
</feature>
<keyword evidence="6" id="KW-0732">Signal</keyword>
<dbReference type="OrthoDB" id="9984693at2759"/>
<evidence type="ECO:0000256" key="1">
    <source>
        <dbReference type="ARBA" id="ARBA00001936"/>
    </source>
</evidence>
<dbReference type="GO" id="GO:0046872">
    <property type="term" value="F:metal ion binding"/>
    <property type="evidence" value="ECO:0007669"/>
    <property type="project" value="UniProtKB-KW"/>
</dbReference>
<dbReference type="PANTHER" id="PTHR13315">
    <property type="entry name" value="METALLO PHOSPHOESTERASE RELATED"/>
    <property type="match status" value="1"/>
</dbReference>
<organism evidence="7 8">
    <name type="scientific">Miscanthus lutarioriparius</name>
    <dbReference type="NCBI Taxonomy" id="422564"/>
    <lineage>
        <taxon>Eukaryota</taxon>
        <taxon>Viridiplantae</taxon>
        <taxon>Streptophyta</taxon>
        <taxon>Embryophyta</taxon>
        <taxon>Tracheophyta</taxon>
        <taxon>Spermatophyta</taxon>
        <taxon>Magnoliopsida</taxon>
        <taxon>Liliopsida</taxon>
        <taxon>Poales</taxon>
        <taxon>Poaceae</taxon>
        <taxon>PACMAD clade</taxon>
        <taxon>Panicoideae</taxon>
        <taxon>Andropogonodae</taxon>
        <taxon>Andropogoneae</taxon>
        <taxon>Saccharinae</taxon>
        <taxon>Miscanthus</taxon>
    </lineage>
</organism>
<dbReference type="FunFam" id="3.60.21.10:FF:000135">
    <property type="entry name" value="Os06g0222800 protein"/>
    <property type="match status" value="1"/>
</dbReference>
<comment type="cofactor">
    <cofactor evidence="1">
        <name>Mn(2+)</name>
        <dbReference type="ChEBI" id="CHEBI:29035"/>
    </cofactor>
</comment>
<keyword evidence="3" id="KW-0378">Hydrolase</keyword>